<sequence length="900" mass="100004">MIQQRIIRMLLHSLSVLLGVLAVLVQAQDQSGFISIDCGLPPNSSYTEPTIGINYISDAKFINTGVSIRLSPSERSNLQQQLWHVRSFPNGVRNCYRIIVTSGNKYLIRATFYYGNYDGLNQVPQFDLHLGVNPWDTVKFPNASLSSYTEIIQYVSLDYIHLCLVNTGRGTPFISTIELRTLKNDTYDTESGSLARLRRYDLGSTTGLTYRYKDDAYDRIWVPLPFNLWTQVSTSLLSNDDLAQNHYKPPAVVMSTAATPINASAPFEFYWDPDNVDTQYKVFMHFNEVQKLKPNESRSFNITLNGNFWFGPLVPLYQTTNTIYNPLTLTGATRYLFSLFKTETSTLPPIINAVEIYIVKDMSQSETEQDDVDAITNIKKAYGVDKNWDGDPCAPVAYIWEGLNCSFDGNNLPRITSLNLASSGLTGQIASDISKLSMLQFLDLSNNSLSGPVPDFLTQLQSLKVLKLGNNNLTGSVPTGLVDRSKEGSLSLSVGQNPNLCASASCNQVNQQTDDKNTKKKKNIVIPVVASVAGIFVLIVIVAAAIICGLKKRKPRAAVNVHVETNTPIESQLESKKRQYSYDDLVKITNNFERVLGRGGFGPVYHGFIDDIQVAVKMLSQSSVQGYQQFVAEVKLLMRVHHRNLTSLIGYCNEASSVGLIYDYMAKGNLHEHLSGKHSMAKLLTWEDRLRIAVDSAQGLEYLHNGCKPPIIHRDVKCTNILLNENFQAKLADFGLSKSLPTDGSTHVTATIAGTPGYLDPEFTVSNRLTEKSDVYSFGVVILEIITGQPAILKTQDDEKIHISQWVSSMLSNGDIRNIVDSKLRGDFDNNSVWKAVEIGMACVSITSAKRPNMSDVVTELKECLAAELDRNRTNHYTENSDSIEMATVSLTTEFGPQAR</sequence>
<proteinExistence type="predicted"/>
<dbReference type="SUPFAM" id="SSF52058">
    <property type="entry name" value="L domain-like"/>
    <property type="match status" value="1"/>
</dbReference>
<keyword evidence="15" id="KW-0675">Receptor</keyword>
<dbReference type="Proteomes" id="UP001372338">
    <property type="component" value="Unassembled WGS sequence"/>
</dbReference>
<evidence type="ECO:0000256" key="4">
    <source>
        <dbReference type="ARBA" id="ARBA00022553"/>
    </source>
</evidence>
<keyword evidence="12" id="KW-0067">ATP-binding</keyword>
<keyword evidence="14 18" id="KW-0472">Membrane</keyword>
<dbReference type="GO" id="GO:0004674">
    <property type="term" value="F:protein serine/threonine kinase activity"/>
    <property type="evidence" value="ECO:0007669"/>
    <property type="project" value="UniProtKB-KW"/>
</dbReference>
<dbReference type="InterPro" id="IPR008271">
    <property type="entry name" value="Ser/Thr_kinase_AS"/>
</dbReference>
<evidence type="ECO:0000313" key="21">
    <source>
        <dbReference type="EMBL" id="KAK7255516.1"/>
    </source>
</evidence>
<dbReference type="InterPro" id="IPR011009">
    <property type="entry name" value="Kinase-like_dom_sf"/>
</dbReference>
<name>A0AAN9EDU8_CROPI</name>
<dbReference type="InterPro" id="IPR024788">
    <property type="entry name" value="Malectin-like_Carb-bd_dom"/>
</dbReference>
<evidence type="ECO:0000256" key="12">
    <source>
        <dbReference type="ARBA" id="ARBA00022840"/>
    </source>
</evidence>
<feature type="transmembrane region" description="Helical" evidence="18">
    <location>
        <begin position="524"/>
        <end position="550"/>
    </location>
</feature>
<evidence type="ECO:0000256" key="14">
    <source>
        <dbReference type="ARBA" id="ARBA00023136"/>
    </source>
</evidence>
<evidence type="ECO:0000256" key="6">
    <source>
        <dbReference type="ARBA" id="ARBA00022679"/>
    </source>
</evidence>
<feature type="domain" description="Protein kinase" evidence="20">
    <location>
        <begin position="590"/>
        <end position="865"/>
    </location>
</feature>
<dbReference type="PROSITE" id="PS50011">
    <property type="entry name" value="PROTEIN_KINASE_DOM"/>
    <property type="match status" value="1"/>
</dbReference>
<evidence type="ECO:0000256" key="11">
    <source>
        <dbReference type="ARBA" id="ARBA00022777"/>
    </source>
</evidence>
<keyword evidence="6" id="KW-0808">Transferase</keyword>
<keyword evidence="11" id="KW-0418">Kinase</keyword>
<evidence type="ECO:0000256" key="2">
    <source>
        <dbReference type="ARBA" id="ARBA00012513"/>
    </source>
</evidence>
<evidence type="ECO:0000256" key="5">
    <source>
        <dbReference type="ARBA" id="ARBA00022614"/>
    </source>
</evidence>
<keyword evidence="13 18" id="KW-1133">Transmembrane helix</keyword>
<evidence type="ECO:0000256" key="8">
    <source>
        <dbReference type="ARBA" id="ARBA00022729"/>
    </source>
</evidence>
<keyword evidence="10" id="KW-0547">Nucleotide-binding</keyword>
<evidence type="ECO:0000256" key="17">
    <source>
        <dbReference type="ARBA" id="ARBA00048679"/>
    </source>
</evidence>
<keyword evidence="7 18" id="KW-0812">Transmembrane</keyword>
<dbReference type="FunFam" id="1.10.510.10:FF:000146">
    <property type="entry name" value="LRR receptor-like serine/threonine-protein kinase IOS1"/>
    <property type="match status" value="1"/>
</dbReference>
<organism evidence="21 22">
    <name type="scientific">Crotalaria pallida</name>
    <name type="common">Smooth rattlebox</name>
    <name type="synonym">Crotalaria striata</name>
    <dbReference type="NCBI Taxonomy" id="3830"/>
    <lineage>
        <taxon>Eukaryota</taxon>
        <taxon>Viridiplantae</taxon>
        <taxon>Streptophyta</taxon>
        <taxon>Embryophyta</taxon>
        <taxon>Tracheophyta</taxon>
        <taxon>Spermatophyta</taxon>
        <taxon>Magnoliopsida</taxon>
        <taxon>eudicotyledons</taxon>
        <taxon>Gunneridae</taxon>
        <taxon>Pentapetalae</taxon>
        <taxon>rosids</taxon>
        <taxon>fabids</taxon>
        <taxon>Fabales</taxon>
        <taxon>Fabaceae</taxon>
        <taxon>Papilionoideae</taxon>
        <taxon>50 kb inversion clade</taxon>
        <taxon>genistoids sensu lato</taxon>
        <taxon>core genistoids</taxon>
        <taxon>Crotalarieae</taxon>
        <taxon>Crotalaria</taxon>
    </lineage>
</organism>
<evidence type="ECO:0000256" key="13">
    <source>
        <dbReference type="ARBA" id="ARBA00022989"/>
    </source>
</evidence>
<reference evidence="21 22" key="1">
    <citation type="submission" date="2024-01" db="EMBL/GenBank/DDBJ databases">
        <title>The genomes of 5 underutilized Papilionoideae crops provide insights into root nodulation and disease resistanc.</title>
        <authorList>
            <person name="Yuan L."/>
        </authorList>
    </citation>
    <scope>NUCLEOTIDE SEQUENCE [LARGE SCALE GENOMIC DNA]</scope>
    <source>
        <strain evidence="21">ZHUSHIDOU_FW_LH</strain>
        <tissue evidence="21">Leaf</tissue>
    </source>
</reference>
<dbReference type="EMBL" id="JAYWIO010000006">
    <property type="protein sequence ID" value="KAK7255516.1"/>
    <property type="molecule type" value="Genomic_DNA"/>
</dbReference>
<comment type="catalytic activity">
    <reaction evidence="16">
        <text>L-threonyl-[protein] + ATP = O-phospho-L-threonyl-[protein] + ADP + H(+)</text>
        <dbReference type="Rhea" id="RHEA:46608"/>
        <dbReference type="Rhea" id="RHEA-COMP:11060"/>
        <dbReference type="Rhea" id="RHEA-COMP:11605"/>
        <dbReference type="ChEBI" id="CHEBI:15378"/>
        <dbReference type="ChEBI" id="CHEBI:30013"/>
        <dbReference type="ChEBI" id="CHEBI:30616"/>
        <dbReference type="ChEBI" id="CHEBI:61977"/>
        <dbReference type="ChEBI" id="CHEBI:456216"/>
        <dbReference type="EC" id="2.7.11.1"/>
    </reaction>
</comment>
<evidence type="ECO:0000256" key="1">
    <source>
        <dbReference type="ARBA" id="ARBA00004167"/>
    </source>
</evidence>
<dbReference type="FunFam" id="3.30.200.20:FF:000394">
    <property type="entry name" value="Leucine-rich repeat receptor-like protein kinase"/>
    <property type="match status" value="1"/>
</dbReference>
<feature type="signal peptide" evidence="19">
    <location>
        <begin position="1"/>
        <end position="27"/>
    </location>
</feature>
<evidence type="ECO:0000256" key="16">
    <source>
        <dbReference type="ARBA" id="ARBA00047899"/>
    </source>
</evidence>
<dbReference type="InterPro" id="IPR001245">
    <property type="entry name" value="Ser-Thr/Tyr_kinase_cat_dom"/>
</dbReference>
<accession>A0AAN9EDU8</accession>
<dbReference type="FunFam" id="3.80.10.10:FF:000129">
    <property type="entry name" value="Leucine-rich repeat receptor-like kinase"/>
    <property type="match status" value="1"/>
</dbReference>
<evidence type="ECO:0000256" key="7">
    <source>
        <dbReference type="ARBA" id="ARBA00022692"/>
    </source>
</evidence>
<dbReference type="Gene3D" id="1.10.510.10">
    <property type="entry name" value="Transferase(Phosphotransferase) domain 1"/>
    <property type="match status" value="1"/>
</dbReference>
<evidence type="ECO:0000256" key="3">
    <source>
        <dbReference type="ARBA" id="ARBA00022527"/>
    </source>
</evidence>
<evidence type="ECO:0000313" key="22">
    <source>
        <dbReference type="Proteomes" id="UP001372338"/>
    </source>
</evidence>
<dbReference type="Pfam" id="PF12819">
    <property type="entry name" value="Malectin_like"/>
    <property type="match status" value="1"/>
</dbReference>
<dbReference type="Pfam" id="PF00560">
    <property type="entry name" value="LRR_1"/>
    <property type="match status" value="2"/>
</dbReference>
<evidence type="ECO:0000256" key="10">
    <source>
        <dbReference type="ARBA" id="ARBA00022741"/>
    </source>
</evidence>
<dbReference type="SMART" id="SM00220">
    <property type="entry name" value="S_TKc"/>
    <property type="match status" value="1"/>
</dbReference>
<keyword evidence="22" id="KW-1185">Reference proteome</keyword>
<dbReference type="Pfam" id="PF07714">
    <property type="entry name" value="PK_Tyr_Ser-Thr"/>
    <property type="match status" value="1"/>
</dbReference>
<dbReference type="InterPro" id="IPR001611">
    <property type="entry name" value="Leu-rich_rpt"/>
</dbReference>
<evidence type="ECO:0000256" key="18">
    <source>
        <dbReference type="SAM" id="Phobius"/>
    </source>
</evidence>
<dbReference type="PANTHER" id="PTHR45631">
    <property type="entry name" value="OS07G0107800 PROTEIN-RELATED"/>
    <property type="match status" value="1"/>
</dbReference>
<evidence type="ECO:0000256" key="19">
    <source>
        <dbReference type="SAM" id="SignalP"/>
    </source>
</evidence>
<evidence type="ECO:0000259" key="20">
    <source>
        <dbReference type="PROSITE" id="PS50011"/>
    </source>
</evidence>
<dbReference type="EC" id="2.7.11.1" evidence="2"/>
<keyword evidence="4" id="KW-0597">Phosphoprotein</keyword>
<keyword evidence="8 19" id="KW-0732">Signal</keyword>
<comment type="caution">
    <text evidence="21">The sequence shown here is derived from an EMBL/GenBank/DDBJ whole genome shotgun (WGS) entry which is preliminary data.</text>
</comment>
<protein>
    <recommendedName>
        <fullName evidence="2">non-specific serine/threonine protein kinase</fullName>
        <ecNumber evidence="2">2.7.11.1</ecNumber>
    </recommendedName>
</protein>
<dbReference type="AlphaFoldDB" id="A0AAN9EDU8"/>
<keyword evidence="9" id="KW-0677">Repeat</keyword>
<dbReference type="Gene3D" id="3.80.10.10">
    <property type="entry name" value="Ribonuclease Inhibitor"/>
    <property type="match status" value="1"/>
</dbReference>
<dbReference type="GO" id="GO:0016020">
    <property type="term" value="C:membrane"/>
    <property type="evidence" value="ECO:0007669"/>
    <property type="project" value="UniProtKB-SubCell"/>
</dbReference>
<dbReference type="PROSITE" id="PS00108">
    <property type="entry name" value="PROTEIN_KINASE_ST"/>
    <property type="match status" value="1"/>
</dbReference>
<dbReference type="InterPro" id="IPR032675">
    <property type="entry name" value="LRR_dom_sf"/>
</dbReference>
<dbReference type="CDD" id="cd14066">
    <property type="entry name" value="STKc_IRAK"/>
    <property type="match status" value="1"/>
</dbReference>
<keyword evidence="3" id="KW-0723">Serine/threonine-protein kinase</keyword>
<keyword evidence="5" id="KW-0433">Leucine-rich repeat</keyword>
<comment type="catalytic activity">
    <reaction evidence="17">
        <text>L-seryl-[protein] + ATP = O-phospho-L-seryl-[protein] + ADP + H(+)</text>
        <dbReference type="Rhea" id="RHEA:17989"/>
        <dbReference type="Rhea" id="RHEA-COMP:9863"/>
        <dbReference type="Rhea" id="RHEA-COMP:11604"/>
        <dbReference type="ChEBI" id="CHEBI:15378"/>
        <dbReference type="ChEBI" id="CHEBI:29999"/>
        <dbReference type="ChEBI" id="CHEBI:30616"/>
        <dbReference type="ChEBI" id="CHEBI:83421"/>
        <dbReference type="ChEBI" id="CHEBI:456216"/>
        <dbReference type="EC" id="2.7.11.1"/>
    </reaction>
</comment>
<dbReference type="SUPFAM" id="SSF56112">
    <property type="entry name" value="Protein kinase-like (PK-like)"/>
    <property type="match status" value="1"/>
</dbReference>
<evidence type="ECO:0000256" key="15">
    <source>
        <dbReference type="ARBA" id="ARBA00023170"/>
    </source>
</evidence>
<dbReference type="PANTHER" id="PTHR45631:SF202">
    <property type="entry name" value="SENESCENCE-INDUCED RECEPTOR-LIKE SERINE_THREONINE-PROTEIN KINASE"/>
    <property type="match status" value="1"/>
</dbReference>
<comment type="subcellular location">
    <subcellularLocation>
        <location evidence="1">Membrane</location>
        <topology evidence="1">Single-pass membrane protein</topology>
    </subcellularLocation>
</comment>
<gene>
    <name evidence="21" type="ORF">RIF29_28929</name>
</gene>
<dbReference type="InterPro" id="IPR000719">
    <property type="entry name" value="Prot_kinase_dom"/>
</dbReference>
<feature type="chain" id="PRO_5042988947" description="non-specific serine/threonine protein kinase" evidence="19">
    <location>
        <begin position="28"/>
        <end position="900"/>
    </location>
</feature>
<dbReference type="Gene3D" id="3.30.200.20">
    <property type="entry name" value="Phosphorylase Kinase, domain 1"/>
    <property type="match status" value="1"/>
</dbReference>
<evidence type="ECO:0000256" key="9">
    <source>
        <dbReference type="ARBA" id="ARBA00022737"/>
    </source>
</evidence>
<dbReference type="GO" id="GO:0005524">
    <property type="term" value="F:ATP binding"/>
    <property type="evidence" value="ECO:0007669"/>
    <property type="project" value="UniProtKB-KW"/>
</dbReference>